<dbReference type="Proteomes" id="UP001597237">
    <property type="component" value="Unassembled WGS sequence"/>
</dbReference>
<dbReference type="EMBL" id="JBHUEY010000001">
    <property type="protein sequence ID" value="MFD1783026.1"/>
    <property type="molecule type" value="Genomic_DNA"/>
</dbReference>
<keyword evidence="2" id="KW-0808">Transferase</keyword>
<reference evidence="6" key="1">
    <citation type="journal article" date="2019" name="Int. J. Syst. Evol. Microbiol.">
        <title>The Global Catalogue of Microorganisms (GCM) 10K type strain sequencing project: providing services to taxonomists for standard genome sequencing and annotation.</title>
        <authorList>
            <consortium name="The Broad Institute Genomics Platform"/>
            <consortium name="The Broad Institute Genome Sequencing Center for Infectious Disease"/>
            <person name="Wu L."/>
            <person name="Ma J."/>
        </authorList>
    </citation>
    <scope>NUCLEOTIDE SEQUENCE [LARGE SCALE GENOMIC DNA]</scope>
    <source>
        <strain evidence="6">DFY28</strain>
    </source>
</reference>
<protein>
    <submittedName>
        <fullName evidence="5">Lysophospholipid acyltransferase family protein</fullName>
    </submittedName>
</protein>
<evidence type="ECO:0000259" key="4">
    <source>
        <dbReference type="SMART" id="SM00563"/>
    </source>
</evidence>
<gene>
    <name evidence="5" type="ORF">ACFSC0_06440</name>
</gene>
<dbReference type="PANTHER" id="PTHR10434:SF40">
    <property type="entry name" value="1-ACYL-SN-GLYCEROL-3-PHOSPHATE ACYLTRANSFERASE"/>
    <property type="match status" value="1"/>
</dbReference>
<organism evidence="5 6">
    <name type="scientific">Phenylobacterium terrae</name>
    <dbReference type="NCBI Taxonomy" id="2665495"/>
    <lineage>
        <taxon>Bacteria</taxon>
        <taxon>Pseudomonadati</taxon>
        <taxon>Pseudomonadota</taxon>
        <taxon>Alphaproteobacteria</taxon>
        <taxon>Caulobacterales</taxon>
        <taxon>Caulobacteraceae</taxon>
        <taxon>Phenylobacterium</taxon>
    </lineage>
</organism>
<dbReference type="InterPro" id="IPR002123">
    <property type="entry name" value="Plipid/glycerol_acylTrfase"/>
</dbReference>
<dbReference type="CDD" id="cd07989">
    <property type="entry name" value="LPLAT_AGPAT-like"/>
    <property type="match status" value="1"/>
</dbReference>
<comment type="caution">
    <text evidence="5">The sequence shown here is derived from an EMBL/GenBank/DDBJ whole genome shotgun (WGS) entry which is preliminary data.</text>
</comment>
<accession>A0ABW4MZG1</accession>
<keyword evidence="6" id="KW-1185">Reference proteome</keyword>
<comment type="pathway">
    <text evidence="1">Lipid metabolism.</text>
</comment>
<evidence type="ECO:0000256" key="2">
    <source>
        <dbReference type="ARBA" id="ARBA00022679"/>
    </source>
</evidence>
<dbReference type="RefSeq" id="WP_377282450.1">
    <property type="nucleotide sequence ID" value="NZ_JBHRSI010000007.1"/>
</dbReference>
<dbReference type="PANTHER" id="PTHR10434">
    <property type="entry name" value="1-ACYL-SN-GLYCEROL-3-PHOSPHATE ACYLTRANSFERASE"/>
    <property type="match status" value="1"/>
</dbReference>
<evidence type="ECO:0000256" key="1">
    <source>
        <dbReference type="ARBA" id="ARBA00005189"/>
    </source>
</evidence>
<evidence type="ECO:0000313" key="5">
    <source>
        <dbReference type="EMBL" id="MFD1783026.1"/>
    </source>
</evidence>
<name>A0ABW4MZG1_9CAUL</name>
<feature type="domain" description="Phospholipid/glycerol acyltransferase" evidence="4">
    <location>
        <begin position="69"/>
        <end position="183"/>
    </location>
</feature>
<keyword evidence="3 5" id="KW-0012">Acyltransferase</keyword>
<dbReference type="Pfam" id="PF01553">
    <property type="entry name" value="Acyltransferase"/>
    <property type="match status" value="1"/>
</dbReference>
<dbReference type="SUPFAM" id="SSF69593">
    <property type="entry name" value="Glycerol-3-phosphate (1)-acyltransferase"/>
    <property type="match status" value="1"/>
</dbReference>
<dbReference type="SMART" id="SM00563">
    <property type="entry name" value="PlsC"/>
    <property type="match status" value="1"/>
</dbReference>
<sequence length="263" mass="28582">MRSIAFAIAYWAITIVHVLAAAAAALAPGRGAVRRVSNRYARRMVWAMRVFAGIRLEVRGRERLPQGAFIIAAKHQSWGDGFCAYSQFEDLAFVTGNHLERFPLLKGVLAKLGAIVVDNCGGPEARRALAASAAEAHKEGRKILIYPEGHLAPVGQRYRYRTGVFHMARDFQMPVVPVATNLGLFWPQQKFEKRPGTAVLEFLEPIPAGLPRGEFMARLEEAVESRTAELVAEATGQPVTPSVLAIPEAEQAQAAAAEAKASA</sequence>
<dbReference type="GO" id="GO:0016746">
    <property type="term" value="F:acyltransferase activity"/>
    <property type="evidence" value="ECO:0007669"/>
    <property type="project" value="UniProtKB-KW"/>
</dbReference>
<proteinExistence type="predicted"/>
<evidence type="ECO:0000256" key="3">
    <source>
        <dbReference type="ARBA" id="ARBA00023315"/>
    </source>
</evidence>
<evidence type="ECO:0000313" key="6">
    <source>
        <dbReference type="Proteomes" id="UP001597237"/>
    </source>
</evidence>